<dbReference type="NCBIfam" id="TIGR00275">
    <property type="entry name" value="aminoacetone oxidase family FAD-binding enzyme"/>
    <property type="match status" value="1"/>
</dbReference>
<evidence type="ECO:0000256" key="2">
    <source>
        <dbReference type="ARBA" id="ARBA00022630"/>
    </source>
</evidence>
<protein>
    <recommendedName>
        <fullName evidence="8">FAD-dependent oxidoreductase</fullName>
    </recommendedName>
</protein>
<feature type="domain" description="RsdA/BaiN/AoA(So)-like Rossmann fold-like" evidence="4">
    <location>
        <begin position="9"/>
        <end position="412"/>
    </location>
</feature>
<dbReference type="STRING" id="1797535.A2744_03090"/>
<reference evidence="6 7" key="1">
    <citation type="journal article" date="2016" name="Nat. Commun.">
        <title>Thousands of microbial genomes shed light on interconnected biogeochemical processes in an aquifer system.</title>
        <authorList>
            <person name="Anantharaman K."/>
            <person name="Brown C.T."/>
            <person name="Hug L.A."/>
            <person name="Sharon I."/>
            <person name="Castelle C.J."/>
            <person name="Probst A.J."/>
            <person name="Thomas B.C."/>
            <person name="Singh A."/>
            <person name="Wilkins M.J."/>
            <person name="Karaoz U."/>
            <person name="Brodie E.L."/>
            <person name="Williams K.H."/>
            <person name="Hubbard S.S."/>
            <person name="Banfield J.F."/>
        </authorList>
    </citation>
    <scope>NUCLEOTIDE SEQUENCE [LARGE SCALE GENOMIC DNA]</scope>
</reference>
<feature type="domain" description="RsdA/BaiN/AoA(So)-like insert" evidence="5">
    <location>
        <begin position="198"/>
        <end position="357"/>
    </location>
</feature>
<name>A0A1G1XZX2_9BACT</name>
<evidence type="ECO:0000313" key="7">
    <source>
        <dbReference type="Proteomes" id="UP000178240"/>
    </source>
</evidence>
<sequence>MNQDNITYDVIVIGGGAAGMMAAGRAAENGKRVLLLEKNKNLGEKLKITGGGRCNITNAEENKHLLLKNYGAAEKFLYSGFAQFSVEDTFEFFEKRGLPLVVQAGKRVFPKTERALDVFKVLEKYLKQGGVEVRSNANVEKIVAKSGKIERIVAGKKDFSATSYILATGGKSHPETGSTGDGFVWLKQLGHVVQNPTPTIVPLAVKTSWVKQLAGVTLPNVKITFFTNNKKSLVLKGNILLTHFGLSGPLILNAAGKVADLLHSGEVTATIDIFPALDLGSLDKHLTKIFDANKNKLLKNVFKLVTPAGMASVIIALLKIDPETKIHSITKDQRKHIGHFLKALPLEIIGLMGLDRAVFADGGVALNEIDIKTMRSKRYSNLYIIGDLLHISRPSGGYSLQLCWTTGFIAGNSA</sequence>
<gene>
    <name evidence="6" type="ORF">A2744_03090</name>
</gene>
<dbReference type="InterPro" id="IPR055178">
    <property type="entry name" value="RsdA/BaiN/AoA(So)-like_dom"/>
</dbReference>
<dbReference type="PANTHER" id="PTHR42887">
    <property type="entry name" value="OS12G0638800 PROTEIN"/>
    <property type="match status" value="1"/>
</dbReference>
<dbReference type="Pfam" id="PF03486">
    <property type="entry name" value="HI0933_like"/>
    <property type="match status" value="1"/>
</dbReference>
<dbReference type="InterPro" id="IPR023166">
    <property type="entry name" value="BaiN-like_dom_sf"/>
</dbReference>
<dbReference type="Pfam" id="PF22780">
    <property type="entry name" value="HI0933_like_1st"/>
    <property type="match status" value="1"/>
</dbReference>
<dbReference type="InterPro" id="IPR004792">
    <property type="entry name" value="BaiN-like"/>
</dbReference>
<proteinExistence type="predicted"/>
<keyword evidence="2" id="KW-0285">Flavoprotein</keyword>
<organism evidence="6 7">
    <name type="scientific">Candidatus Buchananbacteria bacterium RIFCSPHIGHO2_01_FULL_44_11</name>
    <dbReference type="NCBI Taxonomy" id="1797535"/>
    <lineage>
        <taxon>Bacteria</taxon>
        <taxon>Candidatus Buchananiibacteriota</taxon>
    </lineage>
</organism>
<evidence type="ECO:0000256" key="3">
    <source>
        <dbReference type="ARBA" id="ARBA00022827"/>
    </source>
</evidence>
<evidence type="ECO:0000313" key="6">
    <source>
        <dbReference type="EMBL" id="OGY45645.1"/>
    </source>
</evidence>
<dbReference type="InterPro" id="IPR036188">
    <property type="entry name" value="FAD/NAD-bd_sf"/>
</dbReference>
<evidence type="ECO:0000259" key="4">
    <source>
        <dbReference type="Pfam" id="PF03486"/>
    </source>
</evidence>
<comment type="caution">
    <text evidence="6">The sequence shown here is derived from an EMBL/GenBank/DDBJ whole genome shotgun (WGS) entry which is preliminary data.</text>
</comment>
<dbReference type="SUPFAM" id="SSF160996">
    <property type="entry name" value="HI0933 insert domain-like"/>
    <property type="match status" value="1"/>
</dbReference>
<dbReference type="SUPFAM" id="SSF51905">
    <property type="entry name" value="FAD/NAD(P)-binding domain"/>
    <property type="match status" value="1"/>
</dbReference>
<dbReference type="Gene3D" id="3.50.50.60">
    <property type="entry name" value="FAD/NAD(P)-binding domain"/>
    <property type="match status" value="1"/>
</dbReference>
<dbReference type="InterPro" id="IPR057661">
    <property type="entry name" value="RsdA/BaiN/AoA(So)_Rossmann"/>
</dbReference>
<dbReference type="PANTHER" id="PTHR42887:SF2">
    <property type="entry name" value="OS12G0638800 PROTEIN"/>
    <property type="match status" value="1"/>
</dbReference>
<dbReference type="PRINTS" id="PR00368">
    <property type="entry name" value="FADPNR"/>
</dbReference>
<dbReference type="Proteomes" id="UP000178240">
    <property type="component" value="Unassembled WGS sequence"/>
</dbReference>
<keyword evidence="3" id="KW-0274">FAD</keyword>
<dbReference type="AlphaFoldDB" id="A0A1G1XZX2"/>
<accession>A0A1G1XZX2</accession>
<dbReference type="EMBL" id="MHIE01000016">
    <property type="protein sequence ID" value="OGY45645.1"/>
    <property type="molecule type" value="Genomic_DNA"/>
</dbReference>
<dbReference type="Gene3D" id="2.40.30.10">
    <property type="entry name" value="Translation factors"/>
    <property type="match status" value="1"/>
</dbReference>
<comment type="cofactor">
    <cofactor evidence="1">
        <name>FAD</name>
        <dbReference type="ChEBI" id="CHEBI:57692"/>
    </cofactor>
</comment>
<evidence type="ECO:0000256" key="1">
    <source>
        <dbReference type="ARBA" id="ARBA00001974"/>
    </source>
</evidence>
<dbReference type="Gene3D" id="1.10.8.260">
    <property type="entry name" value="HI0933 insert domain-like"/>
    <property type="match status" value="1"/>
</dbReference>
<evidence type="ECO:0000259" key="5">
    <source>
        <dbReference type="Pfam" id="PF22780"/>
    </source>
</evidence>
<dbReference type="PRINTS" id="PR00411">
    <property type="entry name" value="PNDRDTASEI"/>
</dbReference>
<evidence type="ECO:0008006" key="8">
    <source>
        <dbReference type="Google" id="ProtNLM"/>
    </source>
</evidence>